<reference evidence="2 3" key="1">
    <citation type="submission" date="2012-01" db="EMBL/GenBank/DDBJ databases">
        <title>The Genome Sequence of Facklamia languida CCUG 37842.</title>
        <authorList>
            <consortium name="The Broad Institute Genome Sequencing Platform"/>
            <person name="Earl A."/>
            <person name="Ward D."/>
            <person name="Feldgarden M."/>
            <person name="Gevers D."/>
            <person name="Huys G."/>
            <person name="Young S.K."/>
            <person name="Zeng Q."/>
            <person name="Gargeya S."/>
            <person name="Fitzgerald M."/>
            <person name="Haas B."/>
            <person name="Abouelleil A."/>
            <person name="Alvarado L."/>
            <person name="Arachchi H.M."/>
            <person name="Berlin A."/>
            <person name="Chapman S.B."/>
            <person name="Gearin G."/>
            <person name="Goldberg J."/>
            <person name="Griggs A."/>
            <person name="Gujja S."/>
            <person name="Hansen M."/>
            <person name="Heiman D."/>
            <person name="Howarth C."/>
            <person name="Larimer J."/>
            <person name="Lui A."/>
            <person name="MacDonald P.J.P."/>
            <person name="McCowen C."/>
            <person name="Montmayeur A."/>
            <person name="Murphy C."/>
            <person name="Neiman D."/>
            <person name="Pearson M."/>
            <person name="Priest M."/>
            <person name="Roberts A."/>
            <person name="Saif S."/>
            <person name="Shea T."/>
            <person name="Sisk P."/>
            <person name="Stolte C."/>
            <person name="Sykes S."/>
            <person name="Wortman J."/>
            <person name="Nusbaum C."/>
            <person name="Birren B."/>
        </authorList>
    </citation>
    <scope>NUCLEOTIDE SEQUENCE [LARGE SCALE GENOMIC DNA]</scope>
    <source>
        <strain evidence="2 3">CCUG 37842</strain>
    </source>
</reference>
<dbReference type="OrthoDB" id="9813051at2"/>
<accession>H3NJU9</accession>
<dbReference type="STRING" id="883113.HMPREF9708_01138"/>
<dbReference type="Pfam" id="PF07314">
    <property type="entry name" value="Lit"/>
    <property type="match status" value="1"/>
</dbReference>
<dbReference type="InterPro" id="IPR010178">
    <property type="entry name" value="Lit"/>
</dbReference>
<dbReference type="EMBL" id="AGEG01000013">
    <property type="protein sequence ID" value="EHR36912.1"/>
    <property type="molecule type" value="Genomic_DNA"/>
</dbReference>
<feature type="transmembrane region" description="Helical" evidence="1">
    <location>
        <begin position="173"/>
        <end position="200"/>
    </location>
</feature>
<dbReference type="AlphaFoldDB" id="H3NJU9"/>
<gene>
    <name evidence="2" type="ORF">HMPREF9708_01138</name>
</gene>
<feature type="transmembrane region" description="Helical" evidence="1">
    <location>
        <begin position="128"/>
        <end position="153"/>
    </location>
</feature>
<dbReference type="RefSeq" id="WP_006309320.1">
    <property type="nucleotide sequence ID" value="NZ_JH601133.1"/>
</dbReference>
<feature type="transmembrane region" description="Helical" evidence="1">
    <location>
        <begin position="93"/>
        <end position="116"/>
    </location>
</feature>
<dbReference type="Proteomes" id="UP000006190">
    <property type="component" value="Unassembled WGS sequence"/>
</dbReference>
<proteinExistence type="predicted"/>
<sequence>MKQQVRSILTTLLFILTSLSLAIITTLLTSPIIYRLANQFFHWQDQVGISQEALLDNYQRMIDYLIFPAYTALELPDFSFSTGGLQHFAEVKLLFQLTMVVGIVCIILSGFTIYHLRHRKRKVPYLKYWLKGAFVLPLLLLFVFFIAFDQVFISFHHLLFRNDLWLFDPLTDPIIQVLPQFFFMILFIVTIIYYAIYLLAIQWSFYHKLK</sequence>
<evidence type="ECO:0000256" key="1">
    <source>
        <dbReference type="SAM" id="Phobius"/>
    </source>
</evidence>
<dbReference type="HOGENOM" id="CLU_093826_1_1_9"/>
<keyword evidence="1" id="KW-0472">Membrane</keyword>
<comment type="caution">
    <text evidence="2">The sequence shown here is derived from an EMBL/GenBank/DDBJ whole genome shotgun (WGS) entry which is preliminary data.</text>
</comment>
<dbReference type="PATRIC" id="fig|883113.3.peg.1133"/>
<evidence type="ECO:0000313" key="3">
    <source>
        <dbReference type="Proteomes" id="UP000006190"/>
    </source>
</evidence>
<organism evidence="2 3">
    <name type="scientific">Facklamia languida CCUG 37842</name>
    <dbReference type="NCBI Taxonomy" id="883113"/>
    <lineage>
        <taxon>Bacteria</taxon>
        <taxon>Bacillati</taxon>
        <taxon>Bacillota</taxon>
        <taxon>Bacilli</taxon>
        <taxon>Lactobacillales</taxon>
        <taxon>Aerococcaceae</taxon>
        <taxon>Facklamia</taxon>
    </lineage>
</organism>
<keyword evidence="1" id="KW-0812">Transmembrane</keyword>
<keyword evidence="1" id="KW-1133">Transmembrane helix</keyword>
<dbReference type="NCBIfam" id="TIGR01906">
    <property type="entry name" value="integ_TIGR01906"/>
    <property type="match status" value="1"/>
</dbReference>
<keyword evidence="3" id="KW-1185">Reference proteome</keyword>
<evidence type="ECO:0000313" key="2">
    <source>
        <dbReference type="EMBL" id="EHR36912.1"/>
    </source>
</evidence>
<dbReference type="eggNOG" id="COG4478">
    <property type="taxonomic scope" value="Bacteria"/>
</dbReference>
<protein>
    <submittedName>
        <fullName evidence="2">Integral membrane protein</fullName>
    </submittedName>
</protein>
<feature type="transmembrane region" description="Helical" evidence="1">
    <location>
        <begin position="12"/>
        <end position="34"/>
    </location>
</feature>
<name>H3NJU9_9LACT</name>